<feature type="compositionally biased region" description="Basic and acidic residues" evidence="1">
    <location>
        <begin position="100"/>
        <end position="109"/>
    </location>
</feature>
<dbReference type="Proteomes" id="UP000887564">
    <property type="component" value="Unplaced"/>
</dbReference>
<evidence type="ECO:0000256" key="1">
    <source>
        <dbReference type="SAM" id="MobiDB-lite"/>
    </source>
</evidence>
<evidence type="ECO:0000313" key="2">
    <source>
        <dbReference type="Proteomes" id="UP000887564"/>
    </source>
</evidence>
<proteinExistence type="predicted"/>
<dbReference type="WBParaSite" id="PEQ_0000847601-mRNA-1">
    <property type="protein sequence ID" value="PEQ_0000847601-mRNA-1"/>
    <property type="gene ID" value="PEQ_0000847601"/>
</dbReference>
<evidence type="ECO:0000313" key="3">
    <source>
        <dbReference type="WBParaSite" id="PEQ_0000847601-mRNA-1"/>
    </source>
</evidence>
<feature type="compositionally biased region" description="Acidic residues" evidence="1">
    <location>
        <begin position="86"/>
        <end position="98"/>
    </location>
</feature>
<protein>
    <submittedName>
        <fullName evidence="3">Uncharacterized protein</fullName>
    </submittedName>
</protein>
<sequence>MDTWMGRVVDTWMGRVGDTWMGRIGDTWMGRIGDTGYVDGTGRDTWMGGIGGTWMGRIGDTWMIRIVDTWMGRVGIRMPEEKPEFLEEDVQSDDEAPEELSTKERDPDLHSNSPSAFEKVQDVA</sequence>
<keyword evidence="2" id="KW-1185">Reference proteome</keyword>
<dbReference type="AlphaFoldDB" id="A0A914RQ99"/>
<organism evidence="2 3">
    <name type="scientific">Parascaris equorum</name>
    <name type="common">Equine roundworm</name>
    <dbReference type="NCBI Taxonomy" id="6256"/>
    <lineage>
        <taxon>Eukaryota</taxon>
        <taxon>Metazoa</taxon>
        <taxon>Ecdysozoa</taxon>
        <taxon>Nematoda</taxon>
        <taxon>Chromadorea</taxon>
        <taxon>Rhabditida</taxon>
        <taxon>Spirurina</taxon>
        <taxon>Ascaridomorpha</taxon>
        <taxon>Ascaridoidea</taxon>
        <taxon>Ascarididae</taxon>
        <taxon>Parascaris</taxon>
    </lineage>
</organism>
<name>A0A914RQ99_PAREQ</name>
<reference evidence="3" key="1">
    <citation type="submission" date="2022-11" db="UniProtKB">
        <authorList>
            <consortium name="WormBaseParasite"/>
        </authorList>
    </citation>
    <scope>IDENTIFICATION</scope>
</reference>
<accession>A0A914RQ99</accession>
<feature type="region of interest" description="Disordered" evidence="1">
    <location>
        <begin position="82"/>
        <end position="124"/>
    </location>
</feature>